<dbReference type="Proteomes" id="UP000593594">
    <property type="component" value="Chromosome"/>
</dbReference>
<evidence type="ECO:0000256" key="1">
    <source>
        <dbReference type="ARBA" id="ARBA00044755"/>
    </source>
</evidence>
<name>A0A7S8C7H0_9HYPH</name>
<comment type="similarity">
    <text evidence="1">Belongs to the bactofilin family.</text>
</comment>
<evidence type="ECO:0000313" key="4">
    <source>
        <dbReference type="Proteomes" id="UP000593594"/>
    </source>
</evidence>
<dbReference type="KEGG" id="kmn:HW532_19835"/>
<feature type="compositionally biased region" description="Basic and acidic residues" evidence="2">
    <location>
        <begin position="10"/>
        <end position="19"/>
    </location>
</feature>
<dbReference type="PANTHER" id="PTHR35024:SF4">
    <property type="entry name" value="POLYMER-FORMING CYTOSKELETAL PROTEIN"/>
    <property type="match status" value="1"/>
</dbReference>
<feature type="region of interest" description="Disordered" evidence="2">
    <location>
        <begin position="1"/>
        <end position="20"/>
    </location>
</feature>
<evidence type="ECO:0000313" key="3">
    <source>
        <dbReference type="EMBL" id="QPC44752.1"/>
    </source>
</evidence>
<dbReference type="RefSeq" id="WP_213162121.1">
    <property type="nucleotide sequence ID" value="NZ_CP058214.1"/>
</dbReference>
<accession>A0A7S8C7H0</accession>
<reference evidence="3 4" key="1">
    <citation type="submission" date="2020-06" db="EMBL/GenBank/DDBJ databases">
        <title>Genome sequence of 2 isolates from Red Sea Mangroves.</title>
        <authorList>
            <person name="Sefrji F."/>
            <person name="Michoud G."/>
            <person name="Merlino G."/>
            <person name="Daffonchio D."/>
        </authorList>
    </citation>
    <scope>NUCLEOTIDE SEQUENCE [LARGE SCALE GENOMIC DNA]</scope>
    <source>
        <strain evidence="3 4">R1DC25</strain>
    </source>
</reference>
<keyword evidence="4" id="KW-1185">Reference proteome</keyword>
<dbReference type="Pfam" id="PF04519">
    <property type="entry name" value="Bactofilin"/>
    <property type="match status" value="1"/>
</dbReference>
<dbReference type="EMBL" id="CP058214">
    <property type="protein sequence ID" value="QPC44752.1"/>
    <property type="molecule type" value="Genomic_DNA"/>
</dbReference>
<proteinExistence type="inferred from homology"/>
<gene>
    <name evidence="3" type="ORF">HW532_19835</name>
</gene>
<organism evidence="3 4">
    <name type="scientific">Kaustia mangrovi</name>
    <dbReference type="NCBI Taxonomy" id="2593653"/>
    <lineage>
        <taxon>Bacteria</taxon>
        <taxon>Pseudomonadati</taxon>
        <taxon>Pseudomonadota</taxon>
        <taxon>Alphaproteobacteria</taxon>
        <taxon>Hyphomicrobiales</taxon>
        <taxon>Parvibaculaceae</taxon>
        <taxon>Kaustia</taxon>
    </lineage>
</organism>
<protein>
    <submittedName>
        <fullName evidence="3">Polymer-forming cytoskeletal protein</fullName>
    </submittedName>
</protein>
<dbReference type="InterPro" id="IPR007607">
    <property type="entry name" value="BacA/B"/>
</dbReference>
<sequence length="166" mass="17974">MFFKRKQKRTEHPAGRDPRVGPSILTSEVVIEGKVMTAGELQIDGTIHGDVRAGALVVDARGIVHGEVIAEEVVVRGRIIGPIRGIHVHIFSGAHVEGDVIHETISIENGAFVEGNIHRADNPLEQYGADEPSRPLLYDDQPAEPLDDRRFRPAGLLRPGSSGAAE</sequence>
<evidence type="ECO:0000256" key="2">
    <source>
        <dbReference type="SAM" id="MobiDB-lite"/>
    </source>
</evidence>
<feature type="region of interest" description="Disordered" evidence="2">
    <location>
        <begin position="123"/>
        <end position="166"/>
    </location>
</feature>
<dbReference type="AlphaFoldDB" id="A0A7S8C7H0"/>
<dbReference type="PANTHER" id="PTHR35024">
    <property type="entry name" value="HYPOTHETICAL CYTOSOLIC PROTEIN"/>
    <property type="match status" value="1"/>
</dbReference>